<dbReference type="WBParaSite" id="JU765_v2.g8056.t1">
    <property type="protein sequence ID" value="JU765_v2.g8056.t1"/>
    <property type="gene ID" value="JU765_v2.g8056"/>
</dbReference>
<proteinExistence type="predicted"/>
<name>A0AC34RM23_9BILA</name>
<organism evidence="1 2">
    <name type="scientific">Panagrolaimus sp. JU765</name>
    <dbReference type="NCBI Taxonomy" id="591449"/>
    <lineage>
        <taxon>Eukaryota</taxon>
        <taxon>Metazoa</taxon>
        <taxon>Ecdysozoa</taxon>
        <taxon>Nematoda</taxon>
        <taxon>Chromadorea</taxon>
        <taxon>Rhabditida</taxon>
        <taxon>Tylenchina</taxon>
        <taxon>Panagrolaimomorpha</taxon>
        <taxon>Panagrolaimoidea</taxon>
        <taxon>Panagrolaimidae</taxon>
        <taxon>Panagrolaimus</taxon>
    </lineage>
</organism>
<protein>
    <submittedName>
        <fullName evidence="2">Uncharacterized protein</fullName>
    </submittedName>
</protein>
<dbReference type="Proteomes" id="UP000887576">
    <property type="component" value="Unplaced"/>
</dbReference>
<reference evidence="2" key="1">
    <citation type="submission" date="2022-11" db="UniProtKB">
        <authorList>
            <consortium name="WormBaseParasite"/>
        </authorList>
    </citation>
    <scope>IDENTIFICATION</scope>
</reference>
<evidence type="ECO:0000313" key="1">
    <source>
        <dbReference type="Proteomes" id="UP000887576"/>
    </source>
</evidence>
<evidence type="ECO:0000313" key="2">
    <source>
        <dbReference type="WBParaSite" id="JU765_v2.g8056.t1"/>
    </source>
</evidence>
<sequence>MPSMENCQSLDAKSDTRSASCYTLDNEDASWITRFSVDEEFNHEKESEYAFNYNSNAMRSFSQLSVTTAEPIDYSYQEYMDDDQECDFKPQDCFSECSCGRQSSHPPKKHLAPGNPYTSSGDFSTCSSHTSLIETVIQQSKNLKEPPSYYHLLELNRDPIDLTLRLANVPSQYQVYEMHEFSAFTCSSHTNTSLIETVIQQSKNLKEPPSYYHLLELNRDPIDLTLRLANVPSQYQVYEMHEFSALYCTPGIEKLNGFDWTKKEKMKDSEYYIDF</sequence>
<accession>A0AC34RM23</accession>